<dbReference type="AlphaFoldDB" id="A0A0A9AH07"/>
<reference evidence="2" key="1">
    <citation type="submission" date="2014-09" db="EMBL/GenBank/DDBJ databases">
        <authorList>
            <person name="Magalhaes I.L.F."/>
            <person name="Oliveira U."/>
            <person name="Santos F.R."/>
            <person name="Vidigal T.H.D.A."/>
            <person name="Brescovit A.D."/>
            <person name="Santos A.J."/>
        </authorList>
    </citation>
    <scope>NUCLEOTIDE SEQUENCE</scope>
    <source>
        <tissue evidence="2">Shoot tissue taken approximately 20 cm above the soil surface</tissue>
    </source>
</reference>
<dbReference type="EMBL" id="GBRH01249670">
    <property type="protein sequence ID" value="JAD48225.1"/>
    <property type="molecule type" value="Transcribed_RNA"/>
</dbReference>
<feature type="compositionally biased region" description="Polar residues" evidence="1">
    <location>
        <begin position="14"/>
        <end position="23"/>
    </location>
</feature>
<sequence length="23" mass="2554">MDNPKKEGGRSPIPFSTLSMLTF</sequence>
<reference evidence="2" key="2">
    <citation type="journal article" date="2015" name="Data Brief">
        <title>Shoot transcriptome of the giant reed, Arundo donax.</title>
        <authorList>
            <person name="Barrero R.A."/>
            <person name="Guerrero F.D."/>
            <person name="Moolhuijzen P."/>
            <person name="Goolsby J.A."/>
            <person name="Tidwell J."/>
            <person name="Bellgard S.E."/>
            <person name="Bellgard M.I."/>
        </authorList>
    </citation>
    <scope>NUCLEOTIDE SEQUENCE</scope>
    <source>
        <tissue evidence="2">Shoot tissue taken approximately 20 cm above the soil surface</tissue>
    </source>
</reference>
<protein>
    <submittedName>
        <fullName evidence="2">Uncharacterized protein</fullName>
    </submittedName>
</protein>
<proteinExistence type="predicted"/>
<evidence type="ECO:0000313" key="2">
    <source>
        <dbReference type="EMBL" id="JAD48225.1"/>
    </source>
</evidence>
<evidence type="ECO:0000256" key="1">
    <source>
        <dbReference type="SAM" id="MobiDB-lite"/>
    </source>
</evidence>
<feature type="region of interest" description="Disordered" evidence="1">
    <location>
        <begin position="1"/>
        <end position="23"/>
    </location>
</feature>
<organism evidence="2">
    <name type="scientific">Arundo donax</name>
    <name type="common">Giant reed</name>
    <name type="synonym">Donax arundinaceus</name>
    <dbReference type="NCBI Taxonomy" id="35708"/>
    <lineage>
        <taxon>Eukaryota</taxon>
        <taxon>Viridiplantae</taxon>
        <taxon>Streptophyta</taxon>
        <taxon>Embryophyta</taxon>
        <taxon>Tracheophyta</taxon>
        <taxon>Spermatophyta</taxon>
        <taxon>Magnoliopsida</taxon>
        <taxon>Liliopsida</taxon>
        <taxon>Poales</taxon>
        <taxon>Poaceae</taxon>
        <taxon>PACMAD clade</taxon>
        <taxon>Arundinoideae</taxon>
        <taxon>Arundineae</taxon>
        <taxon>Arundo</taxon>
    </lineage>
</organism>
<name>A0A0A9AH07_ARUDO</name>
<accession>A0A0A9AH07</accession>